<dbReference type="RefSeq" id="WP_008852831.1">
    <property type="nucleotide sequence ID" value="NZ_AGQV01000013.1"/>
</dbReference>
<keyword evidence="2" id="KW-1185">Reference proteome</keyword>
<dbReference type="AlphaFoldDB" id="G6XMH2"/>
<protein>
    <recommendedName>
        <fullName evidence="3">Cupin</fullName>
    </recommendedName>
</protein>
<dbReference type="PIRSF" id="PIRSF019307">
    <property type="entry name" value="UCP019307"/>
    <property type="match status" value="1"/>
</dbReference>
<evidence type="ECO:0000313" key="1">
    <source>
        <dbReference type="EMBL" id="EHH67070.1"/>
    </source>
</evidence>
<dbReference type="SUPFAM" id="SSF51182">
    <property type="entry name" value="RmlC-like cupins"/>
    <property type="match status" value="1"/>
</dbReference>
<dbReference type="eggNOG" id="COG4297">
    <property type="taxonomic scope" value="Bacteria"/>
</dbReference>
<dbReference type="Proteomes" id="UP000004949">
    <property type="component" value="Unassembled WGS sequence"/>
</dbReference>
<dbReference type="Gene3D" id="2.60.120.10">
    <property type="entry name" value="Jelly Rolls"/>
    <property type="match status" value="1"/>
</dbReference>
<reference evidence="1 2" key="1">
    <citation type="submission" date="2011-10" db="EMBL/GenBank/DDBJ databases">
        <title>Genome sequence of Gluconobacter morbifer G707, isolated from Drosophila gut.</title>
        <authorList>
            <person name="Lee W.-J."/>
            <person name="Kim E.-K."/>
        </authorList>
    </citation>
    <scope>NUCLEOTIDE SEQUENCE [LARGE SCALE GENOMIC DNA]</scope>
    <source>
        <strain evidence="1 2">G707</strain>
    </source>
</reference>
<dbReference type="PANTHER" id="PTHR36448">
    <property type="entry name" value="BLR7373 PROTEIN"/>
    <property type="match status" value="1"/>
</dbReference>
<dbReference type="PATRIC" id="fig|1088869.3.peg.2683"/>
<dbReference type="InterPro" id="IPR014710">
    <property type="entry name" value="RmlC-like_jellyroll"/>
</dbReference>
<dbReference type="OrthoDB" id="9791759at2"/>
<dbReference type="EMBL" id="AGQV01000013">
    <property type="protein sequence ID" value="EHH67070.1"/>
    <property type="molecule type" value="Genomic_DNA"/>
</dbReference>
<dbReference type="CDD" id="cd02219">
    <property type="entry name" value="cupin_YjlB-like"/>
    <property type="match status" value="1"/>
</dbReference>
<dbReference type="PANTHER" id="PTHR36448:SF2">
    <property type="entry name" value="CUPIN TYPE-1 DOMAIN-CONTAINING PROTEIN"/>
    <property type="match status" value="1"/>
</dbReference>
<evidence type="ECO:0000313" key="2">
    <source>
        <dbReference type="Proteomes" id="UP000004949"/>
    </source>
</evidence>
<dbReference type="STRING" id="1088869.GMO_26900"/>
<evidence type="ECO:0008006" key="3">
    <source>
        <dbReference type="Google" id="ProtNLM"/>
    </source>
</evidence>
<accession>G6XMH2</accession>
<proteinExistence type="predicted"/>
<dbReference type="InterPro" id="IPR047121">
    <property type="entry name" value="YjiB-like"/>
</dbReference>
<organism evidence="1 2">
    <name type="scientific">Gluconobacter morbifer G707</name>
    <dbReference type="NCBI Taxonomy" id="1088869"/>
    <lineage>
        <taxon>Bacteria</taxon>
        <taxon>Pseudomonadati</taxon>
        <taxon>Pseudomonadota</taxon>
        <taxon>Alphaproteobacteria</taxon>
        <taxon>Acetobacterales</taxon>
        <taxon>Acetobacteraceae</taxon>
        <taxon>Gluconobacter</taxon>
    </lineage>
</organism>
<dbReference type="InterPro" id="IPR011051">
    <property type="entry name" value="RmlC_Cupin_sf"/>
</dbReference>
<name>G6XMH2_9PROT</name>
<sequence>MDRRDFSVLLAGLGLTLANGRIRKASAASGNVELFTLGTNGWVPNNPGLPVIVYRNVLESGAGKESVYEDLFNRNGWPAQWRNGVYSFHHYHSLGHEVLGFSNGSARLMLGGPEGRVVEVRGGDVALLPAGTGHCNLGSDIDFTVIGAYPPRQDFDILRSAPTPEQLARIRHLPFPNSDPVQGLHGVVTREWHAS</sequence>
<comment type="caution">
    <text evidence="1">The sequence shown here is derived from an EMBL/GenBank/DDBJ whole genome shotgun (WGS) entry which is preliminary data.</text>
</comment>
<dbReference type="InterPro" id="IPR014500">
    <property type="entry name" value="UCP019307_cupin"/>
</dbReference>
<gene>
    <name evidence="1" type="ORF">GMO_26900</name>
</gene>